<gene>
    <name evidence="1" type="ORF">DPMN_165168</name>
</gene>
<name>A0A9D4EWL9_DREPO</name>
<dbReference type="EMBL" id="JAIWYP010000008">
    <property type="protein sequence ID" value="KAH3787049.1"/>
    <property type="molecule type" value="Genomic_DNA"/>
</dbReference>
<accession>A0A9D4EWL9</accession>
<proteinExistence type="predicted"/>
<sequence length="55" mass="6167">MWFLVSILDCQTGIHWGPSITSVDLQGNCPMGIAQNRLKVFLVVTSRMFRVVTLS</sequence>
<reference evidence="1" key="2">
    <citation type="submission" date="2020-11" db="EMBL/GenBank/DDBJ databases">
        <authorList>
            <person name="McCartney M.A."/>
            <person name="Auch B."/>
            <person name="Kono T."/>
            <person name="Mallez S."/>
            <person name="Becker A."/>
            <person name="Gohl D.M."/>
            <person name="Silverstein K.A.T."/>
            <person name="Koren S."/>
            <person name="Bechman K.B."/>
            <person name="Herman A."/>
            <person name="Abrahante J.E."/>
            <person name="Garbe J."/>
        </authorList>
    </citation>
    <scope>NUCLEOTIDE SEQUENCE</scope>
    <source>
        <strain evidence="1">Duluth1</strain>
        <tissue evidence="1">Whole animal</tissue>
    </source>
</reference>
<keyword evidence="2" id="KW-1185">Reference proteome</keyword>
<reference evidence="1" key="1">
    <citation type="journal article" date="2019" name="bioRxiv">
        <title>The Genome of the Zebra Mussel, Dreissena polymorpha: A Resource for Invasive Species Research.</title>
        <authorList>
            <person name="McCartney M.A."/>
            <person name="Auch B."/>
            <person name="Kono T."/>
            <person name="Mallez S."/>
            <person name="Zhang Y."/>
            <person name="Obille A."/>
            <person name="Becker A."/>
            <person name="Abrahante J.E."/>
            <person name="Garbe J."/>
            <person name="Badalamenti J.P."/>
            <person name="Herman A."/>
            <person name="Mangelson H."/>
            <person name="Liachko I."/>
            <person name="Sullivan S."/>
            <person name="Sone E.D."/>
            <person name="Koren S."/>
            <person name="Silverstein K.A.T."/>
            <person name="Beckman K.B."/>
            <person name="Gohl D.M."/>
        </authorList>
    </citation>
    <scope>NUCLEOTIDE SEQUENCE</scope>
    <source>
        <strain evidence="1">Duluth1</strain>
        <tissue evidence="1">Whole animal</tissue>
    </source>
</reference>
<dbReference type="Proteomes" id="UP000828390">
    <property type="component" value="Unassembled WGS sequence"/>
</dbReference>
<comment type="caution">
    <text evidence="1">The sequence shown here is derived from an EMBL/GenBank/DDBJ whole genome shotgun (WGS) entry which is preliminary data.</text>
</comment>
<evidence type="ECO:0000313" key="1">
    <source>
        <dbReference type="EMBL" id="KAH3787049.1"/>
    </source>
</evidence>
<organism evidence="1 2">
    <name type="scientific">Dreissena polymorpha</name>
    <name type="common">Zebra mussel</name>
    <name type="synonym">Mytilus polymorpha</name>
    <dbReference type="NCBI Taxonomy" id="45954"/>
    <lineage>
        <taxon>Eukaryota</taxon>
        <taxon>Metazoa</taxon>
        <taxon>Spiralia</taxon>
        <taxon>Lophotrochozoa</taxon>
        <taxon>Mollusca</taxon>
        <taxon>Bivalvia</taxon>
        <taxon>Autobranchia</taxon>
        <taxon>Heteroconchia</taxon>
        <taxon>Euheterodonta</taxon>
        <taxon>Imparidentia</taxon>
        <taxon>Neoheterodontei</taxon>
        <taxon>Myida</taxon>
        <taxon>Dreissenoidea</taxon>
        <taxon>Dreissenidae</taxon>
        <taxon>Dreissena</taxon>
    </lineage>
</organism>
<protein>
    <submittedName>
        <fullName evidence="1">Uncharacterized protein</fullName>
    </submittedName>
</protein>
<dbReference type="AlphaFoldDB" id="A0A9D4EWL9"/>
<evidence type="ECO:0000313" key="2">
    <source>
        <dbReference type="Proteomes" id="UP000828390"/>
    </source>
</evidence>